<dbReference type="SUPFAM" id="SSF54909">
    <property type="entry name" value="Dimeric alpha+beta barrel"/>
    <property type="match status" value="1"/>
</dbReference>
<evidence type="ECO:0000313" key="1">
    <source>
        <dbReference type="EMBL" id="SVA82820.1"/>
    </source>
</evidence>
<organism evidence="1">
    <name type="scientific">marine metagenome</name>
    <dbReference type="NCBI Taxonomy" id="408172"/>
    <lineage>
        <taxon>unclassified sequences</taxon>
        <taxon>metagenomes</taxon>
        <taxon>ecological metagenomes</taxon>
    </lineage>
</organism>
<accession>A0A381Z0U2</accession>
<gene>
    <name evidence="1" type="ORF">METZ01_LOCUS135674</name>
</gene>
<sequence length="120" mass="13666">MAIETHYLFTASMDVDPDKEDLFNEVYDTEHIPNLYQVPGLISVTRLVNQPFTMAIGGELRSVEPGSEPRYSAVYEIESPEVIASPEWAAAVEEGRWPTEVRPYTRNRQHRLQKVMKGAT</sequence>
<reference evidence="1" key="1">
    <citation type="submission" date="2018-05" db="EMBL/GenBank/DDBJ databases">
        <authorList>
            <person name="Lanie J.A."/>
            <person name="Ng W.-L."/>
            <person name="Kazmierczak K.M."/>
            <person name="Andrzejewski T.M."/>
            <person name="Davidsen T.M."/>
            <person name="Wayne K.J."/>
            <person name="Tettelin H."/>
            <person name="Glass J.I."/>
            <person name="Rusch D."/>
            <person name="Podicherti R."/>
            <person name="Tsui H.-C.T."/>
            <person name="Winkler M.E."/>
        </authorList>
    </citation>
    <scope>NUCLEOTIDE SEQUENCE</scope>
</reference>
<dbReference type="EMBL" id="UINC01019545">
    <property type="protein sequence ID" value="SVA82820.1"/>
    <property type="molecule type" value="Genomic_DNA"/>
</dbReference>
<evidence type="ECO:0008006" key="2">
    <source>
        <dbReference type="Google" id="ProtNLM"/>
    </source>
</evidence>
<name>A0A381Z0U2_9ZZZZ</name>
<protein>
    <recommendedName>
        <fullName evidence="2">YCII-related domain-containing protein</fullName>
    </recommendedName>
</protein>
<dbReference type="AlphaFoldDB" id="A0A381Z0U2"/>
<dbReference type="InterPro" id="IPR011008">
    <property type="entry name" value="Dimeric_a/b-barrel"/>
</dbReference>
<proteinExistence type="predicted"/>